<evidence type="ECO:0000313" key="3">
    <source>
        <dbReference type="EMBL" id="KAF6502864.1"/>
    </source>
</evidence>
<protein>
    <submittedName>
        <fullName evidence="3">Stonin 2</fullName>
    </submittedName>
</protein>
<dbReference type="Pfam" id="PF12016">
    <property type="entry name" value="Stonin2_N"/>
    <property type="match status" value="1"/>
</dbReference>
<sequence>MTTLDHVIATQQSEWVSFNEDPLFPVPPEGGTEEHLPGLSSSSDQSESSSGENHVVDGGSQDLSHSEQDDSSEKLGLISEAASPPGSPEQSPPDLASAISNWVQFEDDTPWTSPSPPPKETGLPLTMPCWTCPSLTSLGRCPLTSESSWTTHSEDTSSPSCGPSYTDLQLITAEEQMGGRASRADSTGKTEHQARGLWKSLLVTCRHASHLCSQLCLQNEQAQSPSQNARPPSGSEFYFGTKTYTDWLIGWKLINIGKPFVSMSLGVIL</sequence>
<feature type="domain" description="Stonin-2 N-terminal" evidence="2">
    <location>
        <begin position="1"/>
        <end position="188"/>
    </location>
</feature>
<dbReference type="Proteomes" id="UP000550707">
    <property type="component" value="Unassembled WGS sequence"/>
</dbReference>
<keyword evidence="4" id="KW-1185">Reference proteome</keyword>
<evidence type="ECO:0000256" key="1">
    <source>
        <dbReference type="SAM" id="MobiDB-lite"/>
    </source>
</evidence>
<reference evidence="3 4" key="1">
    <citation type="journal article" date="2020" name="Nature">
        <title>Six reference-quality genomes reveal evolution of bat adaptations.</title>
        <authorList>
            <person name="Jebb D."/>
            <person name="Huang Z."/>
            <person name="Pippel M."/>
            <person name="Hughes G.M."/>
            <person name="Lavrichenko K."/>
            <person name="Devanna P."/>
            <person name="Winkler S."/>
            <person name="Jermiin L.S."/>
            <person name="Skirmuntt E.C."/>
            <person name="Katzourakis A."/>
            <person name="Burkitt-Gray L."/>
            <person name="Ray D.A."/>
            <person name="Sullivan K.A.M."/>
            <person name="Roscito J.G."/>
            <person name="Kirilenko B.M."/>
            <person name="Davalos L.M."/>
            <person name="Corthals A.P."/>
            <person name="Power M.L."/>
            <person name="Jones G."/>
            <person name="Ransome R.D."/>
            <person name="Dechmann D.K.N."/>
            <person name="Locatelli A.G."/>
            <person name="Puechmaille S.J."/>
            <person name="Fedrigo O."/>
            <person name="Jarvis E.D."/>
            <person name="Hiller M."/>
            <person name="Vernes S.C."/>
            <person name="Myers E.W."/>
            <person name="Teeling E.C."/>
        </authorList>
    </citation>
    <scope>NUCLEOTIDE SEQUENCE [LARGE SCALE GENOMIC DNA]</scope>
    <source>
        <strain evidence="3">MMolMol1</strain>
        <tissue evidence="3">Muscle</tissue>
    </source>
</reference>
<evidence type="ECO:0000259" key="2">
    <source>
        <dbReference type="Pfam" id="PF12016"/>
    </source>
</evidence>
<dbReference type="EMBL" id="JACASF010000001">
    <property type="protein sequence ID" value="KAF6502864.1"/>
    <property type="molecule type" value="Genomic_DNA"/>
</dbReference>
<feature type="compositionally biased region" description="Low complexity" evidence="1">
    <location>
        <begin position="40"/>
        <end position="50"/>
    </location>
</feature>
<feature type="region of interest" description="Disordered" evidence="1">
    <location>
        <begin position="1"/>
        <end position="73"/>
    </location>
</feature>
<gene>
    <name evidence="3" type="ORF">HJG59_017554</name>
</gene>
<dbReference type="AlphaFoldDB" id="A0A7J8K101"/>
<name>A0A7J8K101_MOLMO</name>
<dbReference type="InterPro" id="IPR022699">
    <property type="entry name" value="Stonin2_N"/>
</dbReference>
<evidence type="ECO:0000313" key="4">
    <source>
        <dbReference type="Proteomes" id="UP000550707"/>
    </source>
</evidence>
<feature type="compositionally biased region" description="Basic and acidic residues" evidence="1">
    <location>
        <begin position="64"/>
        <end position="73"/>
    </location>
</feature>
<organism evidence="3 4">
    <name type="scientific">Molossus molossus</name>
    <name type="common">Pallas' mastiff bat</name>
    <name type="synonym">Vespertilio molossus</name>
    <dbReference type="NCBI Taxonomy" id="27622"/>
    <lineage>
        <taxon>Eukaryota</taxon>
        <taxon>Metazoa</taxon>
        <taxon>Chordata</taxon>
        <taxon>Craniata</taxon>
        <taxon>Vertebrata</taxon>
        <taxon>Euteleostomi</taxon>
        <taxon>Mammalia</taxon>
        <taxon>Eutheria</taxon>
        <taxon>Laurasiatheria</taxon>
        <taxon>Chiroptera</taxon>
        <taxon>Yangochiroptera</taxon>
        <taxon>Molossidae</taxon>
        <taxon>Molossus</taxon>
    </lineage>
</organism>
<proteinExistence type="predicted"/>
<feature type="compositionally biased region" description="Polar residues" evidence="1">
    <location>
        <begin position="1"/>
        <end position="16"/>
    </location>
</feature>
<comment type="caution">
    <text evidence="3">The sequence shown here is derived from an EMBL/GenBank/DDBJ whole genome shotgun (WGS) entry which is preliminary data.</text>
</comment>
<accession>A0A7J8K101</accession>